<keyword evidence="1" id="KW-0812">Transmembrane</keyword>
<evidence type="ECO:0000313" key="3">
    <source>
        <dbReference type="Proteomes" id="UP000000792"/>
    </source>
</evidence>
<proteinExistence type="predicted"/>
<dbReference type="EnsemblBacteria" id="ABX12752">
    <property type="protein sequence ID" value="ABX12752"/>
    <property type="gene ID" value="Nmar_0856"/>
</dbReference>
<keyword evidence="1" id="KW-1133">Transmembrane helix</keyword>
<protein>
    <submittedName>
        <fullName evidence="2">Uncharacterized protein</fullName>
    </submittedName>
</protein>
<dbReference type="KEGG" id="nmr:Nmar_0856"/>
<dbReference type="EMBL" id="CP000866">
    <property type="protein sequence ID" value="ABX12752.1"/>
    <property type="molecule type" value="Genomic_DNA"/>
</dbReference>
<dbReference type="Proteomes" id="UP000000792">
    <property type="component" value="Chromosome"/>
</dbReference>
<dbReference type="AlphaFoldDB" id="A9A1B7"/>
<evidence type="ECO:0000256" key="1">
    <source>
        <dbReference type="SAM" id="Phobius"/>
    </source>
</evidence>
<evidence type="ECO:0000313" key="2">
    <source>
        <dbReference type="EMBL" id="ABX12752.1"/>
    </source>
</evidence>
<feature type="transmembrane region" description="Helical" evidence="1">
    <location>
        <begin position="12"/>
        <end position="39"/>
    </location>
</feature>
<dbReference type="HOGENOM" id="CLU_2461871_0_0_2"/>
<keyword evidence="1" id="KW-0472">Membrane</keyword>
<reference evidence="2 3" key="1">
    <citation type="journal article" date="2010" name="Proc. Natl. Acad. Sci. U.S.A.">
        <title>Nitrosopumilus maritimus genome reveals unique mechanisms for nitrification and autotrophy in globally distributed marine crenarchaea.</title>
        <authorList>
            <person name="Walker C.B."/>
            <person name="de la Torre J.R."/>
            <person name="Klotz M.G."/>
            <person name="Urakawa H."/>
            <person name="Pinel N."/>
            <person name="Arp D.J."/>
            <person name="Brochier-Armanet C."/>
            <person name="Chain P.S."/>
            <person name="Chan P.P."/>
            <person name="Gollabgir A."/>
            <person name="Hemp J."/>
            <person name="Hugler M."/>
            <person name="Karr E.A."/>
            <person name="Konneke M."/>
            <person name="Shin M."/>
            <person name="Lawton T.J."/>
            <person name="Lowe T."/>
            <person name="Martens-Habbena W."/>
            <person name="Sayavedra-Soto L.A."/>
            <person name="Lang D."/>
            <person name="Sievert S.M."/>
            <person name="Rosenzweig A.C."/>
            <person name="Manning G."/>
            <person name="Stahl D.A."/>
        </authorList>
    </citation>
    <scope>NUCLEOTIDE SEQUENCE [LARGE SCALE GENOMIC DNA]</scope>
    <source>
        <strain evidence="2 3">SCM1</strain>
    </source>
</reference>
<dbReference type="InParanoid" id="A9A1B7"/>
<dbReference type="STRING" id="436308.Nmar_0856"/>
<sequence length="88" mass="9950">MTIPISPTGSSFFFDLLVFAFDLVVFAFEVVFDFVVFAFDFVTLAFVSLAFDLVVLALVSFDLVAFFVDFFSAMNVENQEFALFLKIL</sequence>
<feature type="transmembrane region" description="Helical" evidence="1">
    <location>
        <begin position="45"/>
        <end position="68"/>
    </location>
</feature>
<keyword evidence="3" id="KW-1185">Reference proteome</keyword>
<organism evidence="2 3">
    <name type="scientific">Nitrosopumilus maritimus (strain SCM1)</name>
    <dbReference type="NCBI Taxonomy" id="436308"/>
    <lineage>
        <taxon>Archaea</taxon>
        <taxon>Nitrososphaerota</taxon>
        <taxon>Nitrososphaeria</taxon>
        <taxon>Nitrosopumilales</taxon>
        <taxon>Nitrosopumilaceae</taxon>
        <taxon>Nitrosopumilus</taxon>
    </lineage>
</organism>
<accession>A9A1B7</accession>
<name>A9A1B7_NITMS</name>
<gene>
    <name evidence="2" type="ordered locus">Nmar_0856</name>
</gene>